<keyword evidence="6" id="KW-0961">Cell wall biogenesis/degradation</keyword>
<keyword evidence="2 12" id="KW-0732">Signal</keyword>
<feature type="active site" description="Acyl-ester intermediate" evidence="7">
    <location>
        <position position="127"/>
    </location>
</feature>
<dbReference type="PANTHER" id="PTHR21581">
    <property type="entry name" value="D-ALANYL-D-ALANINE CARBOXYPEPTIDASE"/>
    <property type="match status" value="1"/>
</dbReference>
<evidence type="ECO:0000259" key="13">
    <source>
        <dbReference type="Pfam" id="PF00768"/>
    </source>
</evidence>
<feature type="active site" description="Proton acceptor" evidence="7">
    <location>
        <position position="130"/>
    </location>
</feature>
<dbReference type="InterPro" id="IPR018044">
    <property type="entry name" value="Peptidase_S11"/>
</dbReference>
<evidence type="ECO:0000256" key="4">
    <source>
        <dbReference type="ARBA" id="ARBA00022960"/>
    </source>
</evidence>
<feature type="active site" evidence="7">
    <location>
        <position position="182"/>
    </location>
</feature>
<feature type="signal peptide" evidence="12">
    <location>
        <begin position="1"/>
        <end position="27"/>
    </location>
</feature>
<feature type="compositionally biased region" description="Low complexity" evidence="10">
    <location>
        <begin position="25"/>
        <end position="57"/>
    </location>
</feature>
<sequence length="429" mass="43519">MRSGVITAGAAALVSAALVAGPTTATAAPTPTPAPTRAAAPTSPSSPTSPAATASPSPTLPPVTRRLDPAESIGGPGLAPMDTLLLDAPAGVPAPPAVSDVAWLIADADTGEILAARNPHAPLLPASTLKALTAIHLLPRIDPAAVLTATAAETNAEGTRVGMVAGQAYAAKQLFEALIMSSGNDAAYGLASLNGGVAKTVTELNALADELGAHDTVVVDPSGLDAPGQQSSAYDLALIGRAAIANPDYVRIATTKASTFPARAVRGAARPTYAIGNHNRLLWNYPGTIGVKNGFTKAAHRTFIGAARRGGKTYIVTEMYGTGSSWRPAASLLDWAFAHGDKVTPIGRLVDRGEVPQPPAAAAPDTQQRSGERGDDPATSVAASLTASRGSVTPSLLPLAGGAALVALLLVTRRRRARPRRASGARRHR</sequence>
<dbReference type="GO" id="GO:0009252">
    <property type="term" value="P:peptidoglycan biosynthetic process"/>
    <property type="evidence" value="ECO:0007669"/>
    <property type="project" value="UniProtKB-KW"/>
</dbReference>
<evidence type="ECO:0000256" key="2">
    <source>
        <dbReference type="ARBA" id="ARBA00022729"/>
    </source>
</evidence>
<feature type="transmembrane region" description="Helical" evidence="11">
    <location>
        <begin position="392"/>
        <end position="411"/>
    </location>
</feature>
<dbReference type="GO" id="GO:0006508">
    <property type="term" value="P:proteolysis"/>
    <property type="evidence" value="ECO:0007669"/>
    <property type="project" value="InterPro"/>
</dbReference>
<reference evidence="14 15" key="1">
    <citation type="submission" date="2019-07" db="EMBL/GenBank/DDBJ databases">
        <title>Whole genome shotgun sequence of Knoellia locipacati NBRC 109775.</title>
        <authorList>
            <person name="Hosoyama A."/>
            <person name="Uohara A."/>
            <person name="Ohji S."/>
            <person name="Ichikawa N."/>
        </authorList>
    </citation>
    <scope>NUCLEOTIDE SEQUENCE [LARGE SCALE GENOMIC DNA]</scope>
    <source>
        <strain evidence="14 15">NBRC 109775</strain>
    </source>
</reference>
<keyword evidence="11" id="KW-0472">Membrane</keyword>
<evidence type="ECO:0000313" key="14">
    <source>
        <dbReference type="EMBL" id="GEQ12389.1"/>
    </source>
</evidence>
<evidence type="ECO:0000256" key="5">
    <source>
        <dbReference type="ARBA" id="ARBA00022984"/>
    </source>
</evidence>
<evidence type="ECO:0000256" key="10">
    <source>
        <dbReference type="SAM" id="MobiDB-lite"/>
    </source>
</evidence>
<name>A0A512SWS1_9MICO</name>
<evidence type="ECO:0000256" key="6">
    <source>
        <dbReference type="ARBA" id="ARBA00023316"/>
    </source>
</evidence>
<dbReference type="PANTHER" id="PTHR21581:SF33">
    <property type="entry name" value="D-ALANYL-D-ALANINE CARBOXYPEPTIDASE DACB"/>
    <property type="match status" value="1"/>
</dbReference>
<dbReference type="RefSeq" id="WP_147061914.1">
    <property type="nucleotide sequence ID" value="NZ_BAABDN010000001.1"/>
</dbReference>
<evidence type="ECO:0000256" key="3">
    <source>
        <dbReference type="ARBA" id="ARBA00022801"/>
    </source>
</evidence>
<feature type="domain" description="Peptidase S11 D-alanyl-D-alanine carboxypeptidase A N-terminal" evidence="13">
    <location>
        <begin position="94"/>
        <end position="315"/>
    </location>
</feature>
<evidence type="ECO:0000256" key="9">
    <source>
        <dbReference type="RuleBase" id="RU004016"/>
    </source>
</evidence>
<keyword evidence="11" id="KW-1133">Transmembrane helix</keyword>
<evidence type="ECO:0000256" key="1">
    <source>
        <dbReference type="ARBA" id="ARBA00007164"/>
    </source>
</evidence>
<evidence type="ECO:0000256" key="8">
    <source>
        <dbReference type="PIRSR" id="PIRSR618044-2"/>
    </source>
</evidence>
<keyword evidence="15" id="KW-1185">Reference proteome</keyword>
<dbReference type="InterPro" id="IPR001967">
    <property type="entry name" value="Peptidase_S11_N"/>
</dbReference>
<dbReference type="OrthoDB" id="3663940at2"/>
<dbReference type="AlphaFoldDB" id="A0A512SWS1"/>
<accession>A0A512SWS1</accession>
<organism evidence="14 15">
    <name type="scientific">Knoellia locipacati</name>
    <dbReference type="NCBI Taxonomy" id="882824"/>
    <lineage>
        <taxon>Bacteria</taxon>
        <taxon>Bacillati</taxon>
        <taxon>Actinomycetota</taxon>
        <taxon>Actinomycetes</taxon>
        <taxon>Micrococcales</taxon>
        <taxon>Intrasporangiaceae</taxon>
        <taxon>Knoellia</taxon>
    </lineage>
</organism>
<dbReference type="Pfam" id="PF00768">
    <property type="entry name" value="Peptidase_S11"/>
    <property type="match status" value="1"/>
</dbReference>
<comment type="caution">
    <text evidence="14">The sequence shown here is derived from an EMBL/GenBank/DDBJ whole genome shotgun (WGS) entry which is preliminary data.</text>
</comment>
<proteinExistence type="inferred from homology"/>
<gene>
    <name evidence="14" type="ORF">KLO01_04360</name>
</gene>
<dbReference type="InterPro" id="IPR012338">
    <property type="entry name" value="Beta-lactam/transpept-like"/>
</dbReference>
<feature type="region of interest" description="Disordered" evidence="10">
    <location>
        <begin position="25"/>
        <end position="76"/>
    </location>
</feature>
<dbReference type="SUPFAM" id="SSF56601">
    <property type="entry name" value="beta-lactamase/transpeptidase-like"/>
    <property type="match status" value="1"/>
</dbReference>
<feature type="chain" id="PRO_5022122067" description="Peptidase S11 D-alanyl-D-alanine carboxypeptidase A N-terminal domain-containing protein" evidence="12">
    <location>
        <begin position="28"/>
        <end position="429"/>
    </location>
</feature>
<evidence type="ECO:0000256" key="12">
    <source>
        <dbReference type="SAM" id="SignalP"/>
    </source>
</evidence>
<keyword evidence="4" id="KW-0133">Cell shape</keyword>
<evidence type="ECO:0000256" key="11">
    <source>
        <dbReference type="SAM" id="Phobius"/>
    </source>
</evidence>
<dbReference type="GO" id="GO:0009002">
    <property type="term" value="F:serine-type D-Ala-D-Ala carboxypeptidase activity"/>
    <property type="evidence" value="ECO:0007669"/>
    <property type="project" value="InterPro"/>
</dbReference>
<keyword evidence="5" id="KW-0573">Peptidoglycan synthesis</keyword>
<keyword evidence="3" id="KW-0378">Hydrolase</keyword>
<feature type="binding site" evidence="8">
    <location>
        <position position="292"/>
    </location>
    <ligand>
        <name>substrate</name>
    </ligand>
</feature>
<dbReference type="Gene3D" id="3.40.710.10">
    <property type="entry name" value="DD-peptidase/beta-lactamase superfamily"/>
    <property type="match status" value="1"/>
</dbReference>
<dbReference type="GO" id="GO:0071555">
    <property type="term" value="P:cell wall organization"/>
    <property type="evidence" value="ECO:0007669"/>
    <property type="project" value="UniProtKB-KW"/>
</dbReference>
<dbReference type="Proteomes" id="UP000321793">
    <property type="component" value="Unassembled WGS sequence"/>
</dbReference>
<dbReference type="GO" id="GO:0008360">
    <property type="term" value="P:regulation of cell shape"/>
    <property type="evidence" value="ECO:0007669"/>
    <property type="project" value="UniProtKB-KW"/>
</dbReference>
<feature type="region of interest" description="Disordered" evidence="10">
    <location>
        <begin position="350"/>
        <end position="385"/>
    </location>
</feature>
<dbReference type="EMBL" id="BKBA01000003">
    <property type="protein sequence ID" value="GEQ12389.1"/>
    <property type="molecule type" value="Genomic_DNA"/>
</dbReference>
<dbReference type="PRINTS" id="PR00725">
    <property type="entry name" value="DADACBPTASE1"/>
</dbReference>
<evidence type="ECO:0000256" key="7">
    <source>
        <dbReference type="PIRSR" id="PIRSR618044-1"/>
    </source>
</evidence>
<protein>
    <recommendedName>
        <fullName evidence="13">Peptidase S11 D-alanyl-D-alanine carboxypeptidase A N-terminal domain-containing protein</fullName>
    </recommendedName>
</protein>
<keyword evidence="11" id="KW-0812">Transmembrane</keyword>
<comment type="similarity">
    <text evidence="1 9">Belongs to the peptidase S11 family.</text>
</comment>
<evidence type="ECO:0000313" key="15">
    <source>
        <dbReference type="Proteomes" id="UP000321793"/>
    </source>
</evidence>